<comment type="caution">
    <text evidence="2">The sequence shown here is derived from an EMBL/GenBank/DDBJ whole genome shotgun (WGS) entry which is preliminary data.</text>
</comment>
<protein>
    <submittedName>
        <fullName evidence="2">Uncharacterized protein</fullName>
    </submittedName>
</protein>
<feature type="region of interest" description="Disordered" evidence="1">
    <location>
        <begin position="73"/>
        <end position="92"/>
    </location>
</feature>
<dbReference type="Proteomes" id="UP000299102">
    <property type="component" value="Unassembled WGS sequence"/>
</dbReference>
<name>A0A4C1UQH4_EUMVA</name>
<organism evidence="2 3">
    <name type="scientific">Eumeta variegata</name>
    <name type="common">Bagworm moth</name>
    <name type="synonym">Eumeta japonica</name>
    <dbReference type="NCBI Taxonomy" id="151549"/>
    <lineage>
        <taxon>Eukaryota</taxon>
        <taxon>Metazoa</taxon>
        <taxon>Ecdysozoa</taxon>
        <taxon>Arthropoda</taxon>
        <taxon>Hexapoda</taxon>
        <taxon>Insecta</taxon>
        <taxon>Pterygota</taxon>
        <taxon>Neoptera</taxon>
        <taxon>Endopterygota</taxon>
        <taxon>Lepidoptera</taxon>
        <taxon>Glossata</taxon>
        <taxon>Ditrysia</taxon>
        <taxon>Tineoidea</taxon>
        <taxon>Psychidae</taxon>
        <taxon>Oiketicinae</taxon>
        <taxon>Eumeta</taxon>
    </lineage>
</organism>
<sequence>MQPRQSPQGRPWAPHVVARRYAAKPLRRRTLFASTPARCPLRVNSSPDELRCAPEYVTPLELISASRNSEFIRNGNLDGSDRTKAMREGRSPTGAVAALWPARSTTYPGRRVVVHCGAAVDGFLAKLFGS</sequence>
<evidence type="ECO:0000313" key="3">
    <source>
        <dbReference type="Proteomes" id="UP000299102"/>
    </source>
</evidence>
<proteinExistence type="predicted"/>
<feature type="compositionally biased region" description="Basic and acidic residues" evidence="1">
    <location>
        <begin position="79"/>
        <end position="90"/>
    </location>
</feature>
<reference evidence="2 3" key="1">
    <citation type="journal article" date="2019" name="Commun. Biol.">
        <title>The bagworm genome reveals a unique fibroin gene that provides high tensile strength.</title>
        <authorList>
            <person name="Kono N."/>
            <person name="Nakamura H."/>
            <person name="Ohtoshi R."/>
            <person name="Tomita M."/>
            <person name="Numata K."/>
            <person name="Arakawa K."/>
        </authorList>
    </citation>
    <scope>NUCLEOTIDE SEQUENCE [LARGE SCALE GENOMIC DNA]</scope>
</reference>
<evidence type="ECO:0000256" key="1">
    <source>
        <dbReference type="SAM" id="MobiDB-lite"/>
    </source>
</evidence>
<keyword evidence="3" id="KW-1185">Reference proteome</keyword>
<gene>
    <name evidence="2" type="ORF">EVAR_19080_1</name>
</gene>
<dbReference type="EMBL" id="BGZK01000204">
    <property type="protein sequence ID" value="GBP28232.1"/>
    <property type="molecule type" value="Genomic_DNA"/>
</dbReference>
<accession>A0A4C1UQH4</accession>
<dbReference type="AlphaFoldDB" id="A0A4C1UQH4"/>
<evidence type="ECO:0000313" key="2">
    <source>
        <dbReference type="EMBL" id="GBP28232.1"/>
    </source>
</evidence>